<evidence type="ECO:0000256" key="3">
    <source>
        <dbReference type="SAM" id="Phobius"/>
    </source>
</evidence>
<dbReference type="Gene3D" id="2.20.230.10">
    <property type="entry name" value="Resuscitation-promoting factor rpfb"/>
    <property type="match status" value="1"/>
</dbReference>
<dbReference type="SUPFAM" id="SSF143985">
    <property type="entry name" value="L,D-transpeptidase pre-catalytic domain-like"/>
    <property type="match status" value="1"/>
</dbReference>
<gene>
    <name evidence="5" type="ORF">COY37_03535</name>
</gene>
<reference evidence="6" key="1">
    <citation type="submission" date="2017-09" db="EMBL/GenBank/DDBJ databases">
        <title>Depth-based differentiation of microbial function through sediment-hosted aquifers and enrichment of novel symbionts in the deep terrestrial subsurface.</title>
        <authorList>
            <person name="Probst A.J."/>
            <person name="Ladd B."/>
            <person name="Jarett J.K."/>
            <person name="Geller-Mcgrath D.E."/>
            <person name="Sieber C.M.K."/>
            <person name="Emerson J.B."/>
            <person name="Anantharaman K."/>
            <person name="Thomas B.C."/>
            <person name="Malmstrom R."/>
            <person name="Stieglmeier M."/>
            <person name="Klingl A."/>
            <person name="Woyke T."/>
            <person name="Ryan C.M."/>
            <person name="Banfield J.F."/>
        </authorList>
    </citation>
    <scope>NUCLEOTIDE SEQUENCE [LARGE SCALE GENOMIC DNA]</scope>
</reference>
<dbReference type="AlphaFoldDB" id="A0A2M7T949"/>
<evidence type="ECO:0000313" key="6">
    <source>
        <dbReference type="Proteomes" id="UP000230956"/>
    </source>
</evidence>
<dbReference type="PROSITE" id="PS51109">
    <property type="entry name" value="G5"/>
    <property type="match status" value="1"/>
</dbReference>
<feature type="transmembrane region" description="Helical" evidence="3">
    <location>
        <begin position="20"/>
        <end position="41"/>
    </location>
</feature>
<accession>A0A2M7T949</accession>
<dbReference type="PANTHER" id="PTHR35788">
    <property type="entry name" value="EXPORTED PROTEIN-RELATED"/>
    <property type="match status" value="1"/>
</dbReference>
<feature type="compositionally biased region" description="Pro residues" evidence="2">
    <location>
        <begin position="605"/>
        <end position="618"/>
    </location>
</feature>
<protein>
    <recommendedName>
        <fullName evidence="4">G5 domain-containing protein</fullName>
    </recommendedName>
</protein>
<dbReference type="SMART" id="SM01208">
    <property type="entry name" value="G5"/>
    <property type="match status" value="1"/>
</dbReference>
<dbReference type="InterPro" id="IPR007391">
    <property type="entry name" value="Vancomycin_resist_VanW"/>
</dbReference>
<evidence type="ECO:0000313" key="5">
    <source>
        <dbReference type="EMBL" id="PIZ40612.1"/>
    </source>
</evidence>
<evidence type="ECO:0000256" key="2">
    <source>
        <dbReference type="SAM" id="MobiDB-lite"/>
    </source>
</evidence>
<evidence type="ECO:0000259" key="4">
    <source>
        <dbReference type="PROSITE" id="PS51109"/>
    </source>
</evidence>
<proteinExistence type="predicted"/>
<sequence length="618" mass="68311">MELNAKIKQKLEQPALRISLVIVASIVVIVAGLCIGDAALYSNKVHKGVKVSDVQLGGETKSEALVELNRLSNVLERKTITITYKNNTWKANPRELDARIDTKKTIDKAFAIGRRGKFFKVVGDRIGLWFKPRNVEPVFTYDKNKLDEFIKGITKKVNRPAEDGEIKIVNSRAMIASSKDGRQVKKKVLVDRLLKAFAYKNSTSIELPVVVQKPDITEQDLSDVRDTVKQIIKAPVVLKYRDKKWEIPVTQISEWLEFNKVREGRDWGIDIKFDKDEMTGYLEQQTKEISTEPKDAEFKIEGDKVAIVPGNNGIEVDLDKACNDVFDASKTEDSREVMLVTETTKPKLTTEDAGKMGIKEKVSSYTTFFNGGQTSRVHNIQTLANSLDGNIVAPNETFSFNGTIGPRTAAKGYREAPAIINGELVPSLGGGVCQVATTLFNVIFFGGYEVVERHNHSFFISHYPTGRDATVSWDGPDLKFKNNTSAYVLIKTRTTSGSITISFYSTNQNIKVEYTTSGPSNYKSAPTKRVDDPTLAKGVTKVEERGIAGRDVSVYRIVYKNGKVAKKDTFFSRYPPGKSVVRVGTREVAAPPAPGATPPVTAKPTIPPTTVPAPIPGE</sequence>
<dbReference type="EMBL" id="PFNG01000085">
    <property type="protein sequence ID" value="PIZ40612.1"/>
    <property type="molecule type" value="Genomic_DNA"/>
</dbReference>
<comment type="caution">
    <text evidence="5">The sequence shown here is derived from an EMBL/GenBank/DDBJ whole genome shotgun (WGS) entry which is preliminary data.</text>
</comment>
<dbReference type="PANTHER" id="PTHR35788:SF1">
    <property type="entry name" value="EXPORTED PROTEIN"/>
    <property type="match status" value="1"/>
</dbReference>
<dbReference type="RefSeq" id="WP_286678423.1">
    <property type="nucleotide sequence ID" value="NZ_MNXI01000081.1"/>
</dbReference>
<feature type="domain" description="G5" evidence="4">
    <location>
        <begin position="509"/>
        <end position="587"/>
    </location>
</feature>
<dbReference type="InterPro" id="IPR052913">
    <property type="entry name" value="Glycopeptide_resist_protein"/>
</dbReference>
<dbReference type="Proteomes" id="UP000230956">
    <property type="component" value="Unassembled WGS sequence"/>
</dbReference>
<keyword evidence="3" id="KW-0812">Transmembrane</keyword>
<name>A0A2M7T949_9ACTN</name>
<dbReference type="InterPro" id="IPR022029">
    <property type="entry name" value="YoaR-like_PG-bd"/>
</dbReference>
<organism evidence="5 6">
    <name type="scientific">Candidatus Aquicultor secundus</name>
    <dbReference type="NCBI Taxonomy" id="1973895"/>
    <lineage>
        <taxon>Bacteria</taxon>
        <taxon>Bacillati</taxon>
        <taxon>Actinomycetota</taxon>
        <taxon>Candidatus Aquicultoria</taxon>
        <taxon>Candidatus Aquicultorales</taxon>
        <taxon>Candidatus Aquicultoraceae</taxon>
        <taxon>Candidatus Aquicultor</taxon>
    </lineage>
</organism>
<dbReference type="InterPro" id="IPR038054">
    <property type="entry name" value="LD_TPept-like_central_sf"/>
</dbReference>
<dbReference type="Pfam" id="PF07501">
    <property type="entry name" value="G5"/>
    <property type="match status" value="1"/>
</dbReference>
<dbReference type="Pfam" id="PF04294">
    <property type="entry name" value="VanW"/>
    <property type="match status" value="1"/>
</dbReference>
<keyword evidence="3" id="KW-1133">Transmembrane helix</keyword>
<dbReference type="Gene3D" id="3.10.20.800">
    <property type="match status" value="1"/>
</dbReference>
<feature type="region of interest" description="Disordered" evidence="2">
    <location>
        <begin position="589"/>
        <end position="618"/>
    </location>
</feature>
<evidence type="ECO:0000256" key="1">
    <source>
        <dbReference type="ARBA" id="ARBA00022729"/>
    </source>
</evidence>
<dbReference type="Pfam" id="PF12229">
    <property type="entry name" value="PG_binding_4"/>
    <property type="match status" value="2"/>
</dbReference>
<keyword evidence="3" id="KW-0472">Membrane</keyword>
<dbReference type="InterPro" id="IPR011098">
    <property type="entry name" value="G5_dom"/>
</dbReference>
<keyword evidence="1" id="KW-0732">Signal</keyword>